<organism evidence="1 2">
    <name type="scientific">Pseudobacteriovorax antillogorgiicola</name>
    <dbReference type="NCBI Taxonomy" id="1513793"/>
    <lineage>
        <taxon>Bacteria</taxon>
        <taxon>Pseudomonadati</taxon>
        <taxon>Bdellovibrionota</taxon>
        <taxon>Oligoflexia</taxon>
        <taxon>Oligoflexales</taxon>
        <taxon>Pseudobacteriovoracaceae</taxon>
        <taxon>Pseudobacteriovorax</taxon>
    </lineage>
</organism>
<dbReference type="AlphaFoldDB" id="A0A1Y6BZW5"/>
<dbReference type="EMBL" id="FWZT01000009">
    <property type="protein sequence ID" value="SMF29267.1"/>
    <property type="molecule type" value="Genomic_DNA"/>
</dbReference>
<name>A0A1Y6BZW5_9BACT</name>
<reference evidence="2" key="1">
    <citation type="submission" date="2017-04" db="EMBL/GenBank/DDBJ databases">
        <authorList>
            <person name="Varghese N."/>
            <person name="Submissions S."/>
        </authorList>
    </citation>
    <scope>NUCLEOTIDE SEQUENCE [LARGE SCALE GENOMIC DNA]</scope>
    <source>
        <strain evidence="2">RKEM611</strain>
    </source>
</reference>
<keyword evidence="2" id="KW-1185">Reference proteome</keyword>
<dbReference type="RefSeq" id="WP_132319358.1">
    <property type="nucleotide sequence ID" value="NZ_FWZT01000009.1"/>
</dbReference>
<dbReference type="STRING" id="1513793.SAMN06296036_10989"/>
<protein>
    <submittedName>
        <fullName evidence="1">Uncharacterized protein</fullName>
    </submittedName>
</protein>
<accession>A0A1Y6BZW5</accession>
<proteinExistence type="predicted"/>
<evidence type="ECO:0000313" key="2">
    <source>
        <dbReference type="Proteomes" id="UP000192907"/>
    </source>
</evidence>
<dbReference type="Proteomes" id="UP000192907">
    <property type="component" value="Unassembled WGS sequence"/>
</dbReference>
<sequence>MEKQVRIRIFDRNDCHLQDVSLTLAEAVYISPGKYLSDYLWSQNTGISDVFSRMVLSVGTAHEGLRDVKLETDYPWMSVWVDAV</sequence>
<evidence type="ECO:0000313" key="1">
    <source>
        <dbReference type="EMBL" id="SMF29267.1"/>
    </source>
</evidence>
<gene>
    <name evidence="1" type="ORF">SAMN06296036_10989</name>
</gene>